<feature type="non-terminal residue" evidence="3">
    <location>
        <position position="808"/>
    </location>
</feature>
<dbReference type="Gene3D" id="3.40.50.1820">
    <property type="entry name" value="alpha/beta hydrolase"/>
    <property type="match status" value="1"/>
</dbReference>
<dbReference type="InterPro" id="IPR056884">
    <property type="entry name" value="NPHP3-like_N"/>
</dbReference>
<dbReference type="InterPro" id="IPR029058">
    <property type="entry name" value="AB_hydrolase_fold"/>
</dbReference>
<dbReference type="Gene3D" id="3.40.50.300">
    <property type="entry name" value="P-loop containing nucleotide triphosphate hydrolases"/>
    <property type="match status" value="1"/>
</dbReference>
<proteinExistence type="predicted"/>
<dbReference type="AlphaFoldDB" id="A0A2T4BJ09"/>
<evidence type="ECO:0000256" key="1">
    <source>
        <dbReference type="ARBA" id="ARBA00022737"/>
    </source>
</evidence>
<evidence type="ECO:0000313" key="3">
    <source>
        <dbReference type="EMBL" id="PTB69295.1"/>
    </source>
</evidence>
<dbReference type="Pfam" id="PF24883">
    <property type="entry name" value="NPHP3_N"/>
    <property type="match status" value="1"/>
</dbReference>
<reference evidence="4" key="1">
    <citation type="submission" date="2016-07" db="EMBL/GenBank/DDBJ databases">
        <title>Multiple horizontal gene transfer events from other fungi enriched the ability of initially mycotrophic Trichoderma (Ascomycota) to feed on dead plant biomass.</title>
        <authorList>
            <consortium name="DOE Joint Genome Institute"/>
            <person name="Atanasova L."/>
            <person name="Chenthamara K."/>
            <person name="Zhang J."/>
            <person name="Grujic M."/>
            <person name="Henrissat B."/>
            <person name="Kuo A."/>
            <person name="Aerts A."/>
            <person name="Salamov A."/>
            <person name="Lipzen A."/>
            <person name="Labutti K."/>
            <person name="Barry K."/>
            <person name="Miao Y."/>
            <person name="Rahimi M.J."/>
            <person name="Shen Q."/>
            <person name="Grigoriev I.V."/>
            <person name="Kubicek C.P."/>
            <person name="Druzhinina I.S."/>
        </authorList>
    </citation>
    <scope>NUCLEOTIDE SEQUENCE [LARGE SCALE GENOMIC DNA]</scope>
    <source>
        <strain evidence="4">TUCIM 6016</strain>
    </source>
</reference>
<sequence>MDRILDTGLSVAYEPDDCSAVVDIVFVHGLHGHPYKTWTYHPRTLKGLKAPAAKSVAASTLSQRNDEQVASVFWPIDLISKDCPNSRILLFGYDSKITKYKRGAINWNSILSHSKDLLFDLVRERRSNRPLVFVAHSLGGVVVKQMLAESSSPPGAFHNEIVKSTAAVVFLGTPHRGSQGVATFGEVLRSFVGSLGMETTPVILDALRMKTTDLERAQEGFSKVWQKYDFKVKTFQEGLSLSKLGRKVVPDYSSLIGDHREHAETLQANHLEMCRFSGPDDPNYRKVSGELRSVYHSIARLRVVDISASRHLQRTHGPEVSAVSYHGPPNAVDNSQPPDAYLIPLWFPAIYARLRSVRNPAPQTGLWLFEHETYQGWFSGRSRHEYRGLLWLKGKPGSGKSTLMKEAFRRAALGQVESDYTTAAYFFNANGDELEHSTLGLFRSLLYQILSRDEQSLQRFRTFADDTWEFGRRDGPHRTSWRDDDLQYFFQSLVDSETKKTFIFIDALDECDECSIRSLAYLWRSTTIYAYEAGFDLNVCVSSRHFPTITVTDCAEVIVDQHNSDDITKYVDQKLNVCMSTQRLQWETLRRTILDKAAGVFLWTVLVVEDVLKNWDNGSELPSLTMQVKNVPEKLETLFSNMLSGLEPEAKQLTVRFFQWAILATKPLRLHEWHHIMAFIRQPASESLTEWRRQSAHFTESDEQLEKQIRSLSRGLVEVKKVWEVDTQEMEVISTHGRAGSLDFEQGDTRLVQVIHETVRDFFAKGRGFAILDPHLRQNPIGNGHLSIMTTCLDYIHIKELDALVEAR</sequence>
<organism evidence="3 4">
    <name type="scientific">Trichoderma citrinoviride</name>
    <dbReference type="NCBI Taxonomy" id="58853"/>
    <lineage>
        <taxon>Eukaryota</taxon>
        <taxon>Fungi</taxon>
        <taxon>Dikarya</taxon>
        <taxon>Ascomycota</taxon>
        <taxon>Pezizomycotina</taxon>
        <taxon>Sordariomycetes</taxon>
        <taxon>Hypocreomycetidae</taxon>
        <taxon>Hypocreales</taxon>
        <taxon>Hypocreaceae</taxon>
        <taxon>Trichoderma</taxon>
    </lineage>
</organism>
<dbReference type="GeneID" id="36597715"/>
<keyword evidence="1" id="KW-0677">Repeat</keyword>
<protein>
    <recommendedName>
        <fullName evidence="2">Nephrocystin 3-like N-terminal domain-containing protein</fullName>
    </recommendedName>
</protein>
<keyword evidence="4" id="KW-1185">Reference proteome</keyword>
<name>A0A2T4BJ09_9HYPO</name>
<dbReference type="RefSeq" id="XP_024752615.1">
    <property type="nucleotide sequence ID" value="XM_024889596.1"/>
</dbReference>
<dbReference type="SUPFAM" id="SSF53474">
    <property type="entry name" value="alpha/beta-Hydrolases"/>
    <property type="match status" value="1"/>
</dbReference>
<dbReference type="InterPro" id="IPR027417">
    <property type="entry name" value="P-loop_NTPase"/>
</dbReference>
<dbReference type="SUPFAM" id="SSF52540">
    <property type="entry name" value="P-loop containing nucleoside triphosphate hydrolases"/>
    <property type="match status" value="1"/>
</dbReference>
<accession>A0A2T4BJ09</accession>
<dbReference type="EMBL" id="KZ680208">
    <property type="protein sequence ID" value="PTB69295.1"/>
    <property type="molecule type" value="Genomic_DNA"/>
</dbReference>
<evidence type="ECO:0000259" key="2">
    <source>
        <dbReference type="Pfam" id="PF24883"/>
    </source>
</evidence>
<dbReference type="Proteomes" id="UP000241546">
    <property type="component" value="Unassembled WGS sequence"/>
</dbReference>
<dbReference type="OrthoDB" id="7464126at2759"/>
<dbReference type="PANTHER" id="PTHR10039">
    <property type="entry name" value="AMELOGENIN"/>
    <property type="match status" value="1"/>
</dbReference>
<dbReference type="PANTHER" id="PTHR10039:SF5">
    <property type="entry name" value="NACHT DOMAIN-CONTAINING PROTEIN"/>
    <property type="match status" value="1"/>
</dbReference>
<evidence type="ECO:0000313" key="4">
    <source>
        <dbReference type="Proteomes" id="UP000241546"/>
    </source>
</evidence>
<feature type="domain" description="Nephrocystin 3-like N-terminal" evidence="2">
    <location>
        <begin position="364"/>
        <end position="544"/>
    </location>
</feature>
<gene>
    <name evidence="3" type="ORF">BBK36DRAFT_1110520</name>
</gene>